<keyword evidence="2" id="KW-0805">Transcription regulation</keyword>
<sequence length="201" mass="21926">MQAFCRASALKLCVTSCVPSSPRLASLLALQRAEEPETSVVVHEASEASLFEGLADGRYDIGIVMADTPAPHLRADLLWQDELAVALPERSPLLSYPAVPVDKLRPYTLFECCPRACEALFGPQPAIPYRSTSFALMAVQVAAGYGVGIAPRPLLERSRNWGVVMRSLADSTYRVGTHLIRPERADSPAIDRFFKRGQTVA</sequence>
<dbReference type="GO" id="GO:0032993">
    <property type="term" value="C:protein-DNA complex"/>
    <property type="evidence" value="ECO:0007669"/>
    <property type="project" value="TreeGrafter"/>
</dbReference>
<dbReference type="GO" id="GO:0003700">
    <property type="term" value="F:DNA-binding transcription factor activity"/>
    <property type="evidence" value="ECO:0007669"/>
    <property type="project" value="TreeGrafter"/>
</dbReference>
<keyword evidence="3" id="KW-0238">DNA-binding</keyword>
<dbReference type="SUPFAM" id="SSF53850">
    <property type="entry name" value="Periplasmic binding protein-like II"/>
    <property type="match status" value="1"/>
</dbReference>
<dbReference type="PANTHER" id="PTHR30346:SF0">
    <property type="entry name" value="HCA OPERON TRANSCRIPTIONAL ACTIVATOR HCAR"/>
    <property type="match status" value="1"/>
</dbReference>
<evidence type="ECO:0000256" key="1">
    <source>
        <dbReference type="ARBA" id="ARBA00009437"/>
    </source>
</evidence>
<keyword evidence="4" id="KW-0804">Transcription</keyword>
<comment type="caution">
    <text evidence="6">The sequence shown here is derived from an EMBL/GenBank/DDBJ whole genome shotgun (WGS) entry which is preliminary data.</text>
</comment>
<reference evidence="6" key="1">
    <citation type="submission" date="2016-04" db="EMBL/GenBank/DDBJ databases">
        <authorList>
            <person name="Nguyen H.D."/>
            <person name="Kesanakurti P."/>
            <person name="Cullis J."/>
            <person name="Levesque C.A."/>
            <person name="Hambleton S."/>
        </authorList>
    </citation>
    <scope>NUCLEOTIDE SEQUENCE</scope>
    <source>
        <strain evidence="6">DAOMC 238032</strain>
    </source>
</reference>
<accession>A0A177SYS2</accession>
<evidence type="ECO:0000256" key="4">
    <source>
        <dbReference type="ARBA" id="ARBA00023163"/>
    </source>
</evidence>
<protein>
    <recommendedName>
        <fullName evidence="5">LysR substrate-binding domain-containing protein</fullName>
    </recommendedName>
</protein>
<dbReference type="Gene3D" id="3.40.190.10">
    <property type="entry name" value="Periplasmic binding protein-like II"/>
    <property type="match status" value="2"/>
</dbReference>
<organism evidence="6 7">
    <name type="scientific">Tilletia caries</name>
    <name type="common">wheat bunt fungus</name>
    <dbReference type="NCBI Taxonomy" id="13290"/>
    <lineage>
        <taxon>Eukaryota</taxon>
        <taxon>Fungi</taxon>
        <taxon>Dikarya</taxon>
        <taxon>Basidiomycota</taxon>
        <taxon>Ustilaginomycotina</taxon>
        <taxon>Exobasidiomycetes</taxon>
        <taxon>Tilletiales</taxon>
        <taxon>Tilletiaceae</taxon>
        <taxon>Tilletia</taxon>
    </lineage>
</organism>
<reference evidence="6" key="2">
    <citation type="journal article" date="2019" name="IMA Fungus">
        <title>Genome sequencing and comparison of five Tilletia species to identify candidate genes for the detection of regulated species infecting wheat.</title>
        <authorList>
            <person name="Nguyen H.D.T."/>
            <person name="Sultana T."/>
            <person name="Kesanakurti P."/>
            <person name="Hambleton S."/>
        </authorList>
    </citation>
    <scope>NUCLEOTIDE SEQUENCE</scope>
    <source>
        <strain evidence="6">DAOMC 238032</strain>
    </source>
</reference>
<dbReference type="PANTHER" id="PTHR30346">
    <property type="entry name" value="TRANSCRIPTIONAL DUAL REGULATOR HCAR-RELATED"/>
    <property type="match status" value="1"/>
</dbReference>
<name>A0A177SYS2_9BASI</name>
<evidence type="ECO:0000259" key="5">
    <source>
        <dbReference type="Pfam" id="PF03466"/>
    </source>
</evidence>
<gene>
    <name evidence="6" type="ORF">A4X03_0g9289</name>
</gene>
<comment type="similarity">
    <text evidence="1">Belongs to the LysR transcriptional regulatory family.</text>
</comment>
<evidence type="ECO:0000256" key="3">
    <source>
        <dbReference type="ARBA" id="ARBA00023125"/>
    </source>
</evidence>
<dbReference type="Pfam" id="PF03466">
    <property type="entry name" value="LysR_substrate"/>
    <property type="match status" value="1"/>
</dbReference>
<dbReference type="EMBL" id="LWDD02003550">
    <property type="protein sequence ID" value="KAE8236887.1"/>
    <property type="molecule type" value="Genomic_DNA"/>
</dbReference>
<dbReference type="Proteomes" id="UP000077671">
    <property type="component" value="Unassembled WGS sequence"/>
</dbReference>
<dbReference type="CDD" id="cd08414">
    <property type="entry name" value="PBP2_LTTR_aromatics_like"/>
    <property type="match status" value="1"/>
</dbReference>
<proteinExistence type="inferred from homology"/>
<dbReference type="GO" id="GO:0003677">
    <property type="term" value="F:DNA binding"/>
    <property type="evidence" value="ECO:0007669"/>
    <property type="project" value="UniProtKB-KW"/>
</dbReference>
<dbReference type="AlphaFoldDB" id="A0A177SYS2"/>
<evidence type="ECO:0000256" key="2">
    <source>
        <dbReference type="ARBA" id="ARBA00023015"/>
    </source>
</evidence>
<evidence type="ECO:0000313" key="6">
    <source>
        <dbReference type="EMBL" id="KAE8236887.1"/>
    </source>
</evidence>
<evidence type="ECO:0000313" key="7">
    <source>
        <dbReference type="Proteomes" id="UP000077671"/>
    </source>
</evidence>
<dbReference type="InterPro" id="IPR005119">
    <property type="entry name" value="LysR_subst-bd"/>
</dbReference>
<feature type="domain" description="LysR substrate-binding" evidence="5">
    <location>
        <begin position="10"/>
        <end position="194"/>
    </location>
</feature>